<feature type="domain" description="FUZ/MON1/HPS1 third Longin" evidence="2">
    <location>
        <begin position="283"/>
        <end position="418"/>
    </location>
</feature>
<keyword evidence="4" id="KW-1185">Reference proteome</keyword>
<protein>
    <recommendedName>
        <fullName evidence="2">FUZ/MON1/HPS1 third Longin domain-containing protein</fullName>
    </recommendedName>
</protein>
<dbReference type="PANTHER" id="PTHR12761:SF1">
    <property type="entry name" value="BLOC-3 COMPLEX MEMBER HPS1"/>
    <property type="match status" value="1"/>
</dbReference>
<gene>
    <name evidence="3" type="ORF">KUTeg_004960</name>
</gene>
<name>A0ABQ9FK74_TEGGR</name>
<feature type="region of interest" description="Disordered" evidence="1">
    <location>
        <begin position="95"/>
        <end position="163"/>
    </location>
</feature>
<comment type="caution">
    <text evidence="3">The sequence shown here is derived from an EMBL/GenBank/DDBJ whole genome shotgun (WGS) entry which is preliminary data.</text>
</comment>
<dbReference type="Pfam" id="PF19038">
    <property type="entry name" value="Fuz_longin_3"/>
    <property type="match status" value="1"/>
</dbReference>
<evidence type="ECO:0000256" key="1">
    <source>
        <dbReference type="SAM" id="MobiDB-lite"/>
    </source>
</evidence>
<proteinExistence type="predicted"/>
<feature type="compositionally biased region" description="Basic and acidic residues" evidence="1">
    <location>
        <begin position="104"/>
        <end position="117"/>
    </location>
</feature>
<evidence type="ECO:0000259" key="2">
    <source>
        <dbReference type="Pfam" id="PF19038"/>
    </source>
</evidence>
<dbReference type="Proteomes" id="UP001217089">
    <property type="component" value="Unassembled WGS sequence"/>
</dbReference>
<accession>A0ABQ9FK74</accession>
<reference evidence="3 4" key="1">
    <citation type="submission" date="2022-12" db="EMBL/GenBank/DDBJ databases">
        <title>Chromosome-level genome of Tegillarca granosa.</title>
        <authorList>
            <person name="Kim J."/>
        </authorList>
    </citation>
    <scope>NUCLEOTIDE SEQUENCE [LARGE SCALE GENOMIC DNA]</scope>
    <source>
        <strain evidence="3">Teg-2019</strain>
        <tissue evidence="3">Adductor muscle</tissue>
    </source>
</reference>
<feature type="compositionally biased region" description="Low complexity" evidence="1">
    <location>
        <begin position="137"/>
        <end position="148"/>
    </location>
</feature>
<evidence type="ECO:0000313" key="3">
    <source>
        <dbReference type="EMBL" id="KAJ8317056.1"/>
    </source>
</evidence>
<dbReference type="InterPro" id="IPR043970">
    <property type="entry name" value="FUZ/MON1/HPS1_longin_3"/>
</dbReference>
<dbReference type="PANTHER" id="PTHR12761">
    <property type="entry name" value="HERMANSKY-PUDLAK SYNDROME PROTEIN 1"/>
    <property type="match status" value="1"/>
</dbReference>
<organism evidence="3 4">
    <name type="scientific">Tegillarca granosa</name>
    <name type="common">Malaysian cockle</name>
    <name type="synonym">Anadara granosa</name>
    <dbReference type="NCBI Taxonomy" id="220873"/>
    <lineage>
        <taxon>Eukaryota</taxon>
        <taxon>Metazoa</taxon>
        <taxon>Spiralia</taxon>
        <taxon>Lophotrochozoa</taxon>
        <taxon>Mollusca</taxon>
        <taxon>Bivalvia</taxon>
        <taxon>Autobranchia</taxon>
        <taxon>Pteriomorphia</taxon>
        <taxon>Arcoida</taxon>
        <taxon>Arcoidea</taxon>
        <taxon>Arcidae</taxon>
        <taxon>Tegillarca</taxon>
    </lineage>
</organism>
<feature type="compositionally biased region" description="Polar residues" evidence="1">
    <location>
        <begin position="149"/>
        <end position="163"/>
    </location>
</feature>
<sequence length="420" mass="48324">MKGFMVVNRINEVLFIDTDSEFSDHINKQAVELGLLQDDDFDSSVLDPNMIMQLFSPLFMSQWMMIDQRKNPCISITCDNDFMFVFKHVNRDIPPNLHGRPRRHTSEDIHITEKRESPVGTGRARSKSCQENLNVGKSANESSKESSNTVTYTEEQPTASQDQNNIPEYRRQTVFLTTEICQYSPHQLHCIQIYPGIVLVLISEISRSSLANNLCQVFILLKDLLSGKKDRIRRTQGLVLHDMINTHLNRLSSSMRKAKFFYLQVSTRVNFLNEVRYLENFPGLVHFIYVDRKTNQITAPALNIVQSEEQEVCDATQLLKDKIWKMVEWMQIKLKSGITMVTAKDGDYHYSYFLWFEDCSGNTMTIQQPFQPQTALSLPGILCGNFYSSVTRQCFPNIVPGSVNCYEMLMMHVGLTNHST</sequence>
<dbReference type="EMBL" id="JARBDR010000246">
    <property type="protein sequence ID" value="KAJ8317056.1"/>
    <property type="molecule type" value="Genomic_DNA"/>
</dbReference>
<evidence type="ECO:0000313" key="4">
    <source>
        <dbReference type="Proteomes" id="UP001217089"/>
    </source>
</evidence>
<dbReference type="InterPro" id="IPR026053">
    <property type="entry name" value="HPS1"/>
</dbReference>